<reference evidence="16" key="1">
    <citation type="submission" date="2025-08" db="UniProtKB">
        <authorList>
            <consortium name="RefSeq"/>
        </authorList>
    </citation>
    <scope>IDENTIFICATION</scope>
    <source>
        <tissue evidence="16">Blood</tissue>
    </source>
</reference>
<evidence type="ECO:0000259" key="13">
    <source>
        <dbReference type="Pfam" id="PF07202"/>
    </source>
</evidence>
<feature type="compositionally biased region" description="Polar residues" evidence="12">
    <location>
        <begin position="505"/>
        <end position="516"/>
    </location>
</feature>
<keyword evidence="6" id="KW-0206">Cytoskeleton</keyword>
<feature type="domain" description="CENPJ tubulin-binding region" evidence="14">
    <location>
        <begin position="310"/>
        <end position="376"/>
    </location>
</feature>
<comment type="similarity">
    <text evidence="2">Belongs to the TCP10 family.</text>
</comment>
<name>A0AA97KT64_EUBMA</name>
<dbReference type="GO" id="GO:0005814">
    <property type="term" value="C:centriole"/>
    <property type="evidence" value="ECO:0007669"/>
    <property type="project" value="UniProtKB-SubCell"/>
</dbReference>
<feature type="region of interest" description="Disordered" evidence="12">
    <location>
        <begin position="854"/>
        <end position="874"/>
    </location>
</feature>
<dbReference type="GO" id="GO:1902117">
    <property type="term" value="P:positive regulation of organelle assembly"/>
    <property type="evidence" value="ECO:0007669"/>
    <property type="project" value="UniProtKB-ARBA"/>
</dbReference>
<feature type="compositionally biased region" description="Basic and acidic residues" evidence="12">
    <location>
        <begin position="467"/>
        <end position="490"/>
    </location>
</feature>
<feature type="region of interest" description="Disordered" evidence="12">
    <location>
        <begin position="458"/>
        <end position="530"/>
    </location>
</feature>
<evidence type="ECO:0000259" key="14">
    <source>
        <dbReference type="Pfam" id="PF25779"/>
    </source>
</evidence>
<dbReference type="GO" id="GO:0005813">
    <property type="term" value="C:centrosome"/>
    <property type="evidence" value="ECO:0007669"/>
    <property type="project" value="TreeGrafter"/>
</dbReference>
<feature type="compositionally biased region" description="Polar residues" evidence="12">
    <location>
        <begin position="589"/>
        <end position="599"/>
    </location>
</feature>
<evidence type="ECO:0000313" key="15">
    <source>
        <dbReference type="Proteomes" id="UP001190640"/>
    </source>
</evidence>
<protein>
    <recommendedName>
        <fullName evidence="8">Centrosomal P4.1-associated protein</fullName>
    </recommendedName>
    <alternativeName>
        <fullName evidence="9">Centromere protein J</fullName>
    </alternativeName>
    <alternativeName>
        <fullName evidence="10">Centrosome assembly and centriole elongation protein</fullName>
    </alternativeName>
</protein>
<evidence type="ECO:0000256" key="4">
    <source>
        <dbReference type="ARBA" id="ARBA00022553"/>
    </source>
</evidence>
<evidence type="ECO:0000256" key="10">
    <source>
        <dbReference type="ARBA" id="ARBA00083148"/>
    </source>
</evidence>
<keyword evidence="4" id="KW-0597">Phosphoprotein</keyword>
<dbReference type="Proteomes" id="UP001190640">
    <property type="component" value="Chromosome 3"/>
</dbReference>
<feature type="domain" description="Centromere protein J C-terminal" evidence="13">
    <location>
        <begin position="1150"/>
        <end position="1176"/>
    </location>
</feature>
<feature type="region of interest" description="Disordered" evidence="12">
    <location>
        <begin position="264"/>
        <end position="302"/>
    </location>
</feature>
<dbReference type="Gene3D" id="2.60.450.20">
    <property type="match status" value="1"/>
</dbReference>
<feature type="domain" description="Centromere protein J C-terminal" evidence="13">
    <location>
        <begin position="1216"/>
        <end position="1244"/>
    </location>
</feature>
<dbReference type="GO" id="GO:0015631">
    <property type="term" value="F:tubulin binding"/>
    <property type="evidence" value="ECO:0007669"/>
    <property type="project" value="TreeGrafter"/>
</dbReference>
<organism evidence="15 16">
    <name type="scientific">Eublepharis macularius</name>
    <name type="common">Leopard gecko</name>
    <name type="synonym">Cyrtodactylus macularius</name>
    <dbReference type="NCBI Taxonomy" id="481883"/>
    <lineage>
        <taxon>Eukaryota</taxon>
        <taxon>Metazoa</taxon>
        <taxon>Chordata</taxon>
        <taxon>Craniata</taxon>
        <taxon>Vertebrata</taxon>
        <taxon>Euteleostomi</taxon>
        <taxon>Lepidosauria</taxon>
        <taxon>Squamata</taxon>
        <taxon>Bifurcata</taxon>
        <taxon>Gekkota</taxon>
        <taxon>Eublepharidae</taxon>
        <taxon>Eublepharinae</taxon>
        <taxon>Eublepharis</taxon>
    </lineage>
</organism>
<feature type="compositionally biased region" description="Polar residues" evidence="12">
    <location>
        <begin position="1055"/>
        <end position="1065"/>
    </location>
</feature>
<dbReference type="GO" id="GO:0005874">
    <property type="term" value="C:microtubule"/>
    <property type="evidence" value="ECO:0007669"/>
    <property type="project" value="UniProtKB-KW"/>
</dbReference>
<dbReference type="GO" id="GO:0061511">
    <property type="term" value="P:centriole elongation"/>
    <property type="evidence" value="ECO:0007669"/>
    <property type="project" value="TreeGrafter"/>
</dbReference>
<dbReference type="RefSeq" id="XP_054830044.1">
    <property type="nucleotide sequence ID" value="XM_054974069.1"/>
</dbReference>
<evidence type="ECO:0000256" key="11">
    <source>
        <dbReference type="SAM" id="Coils"/>
    </source>
</evidence>
<evidence type="ECO:0000256" key="6">
    <source>
        <dbReference type="ARBA" id="ARBA00023212"/>
    </source>
</evidence>
<evidence type="ECO:0000256" key="3">
    <source>
        <dbReference type="ARBA" id="ARBA00022490"/>
    </source>
</evidence>
<dbReference type="InterPro" id="IPR047002">
    <property type="entry name" value="Tcp10_C_sf"/>
</dbReference>
<keyword evidence="5" id="KW-0493">Microtubule</keyword>
<feature type="compositionally biased region" description="Acidic residues" evidence="12">
    <location>
        <begin position="666"/>
        <end position="685"/>
    </location>
</feature>
<evidence type="ECO:0000256" key="9">
    <source>
        <dbReference type="ARBA" id="ARBA00081769"/>
    </source>
</evidence>
<evidence type="ECO:0000256" key="5">
    <source>
        <dbReference type="ARBA" id="ARBA00022701"/>
    </source>
</evidence>
<keyword evidence="11" id="KW-0175">Coiled coil</keyword>
<feature type="region of interest" description="Disordered" evidence="12">
    <location>
        <begin position="1053"/>
        <end position="1089"/>
    </location>
</feature>
<dbReference type="InterPro" id="IPR058029">
    <property type="entry name" value="Tubulin-bd_CENPJ"/>
</dbReference>
<feature type="domain" description="Centromere protein J C-terminal" evidence="13">
    <location>
        <begin position="1252"/>
        <end position="1286"/>
    </location>
</feature>
<feature type="region of interest" description="Disordered" evidence="12">
    <location>
        <begin position="663"/>
        <end position="688"/>
    </location>
</feature>
<evidence type="ECO:0000256" key="8">
    <source>
        <dbReference type="ARBA" id="ARBA00069791"/>
    </source>
</evidence>
<dbReference type="FunFam" id="2.60.450.20:FF:000001">
    <property type="entry name" value="Centromere protein J"/>
    <property type="match status" value="1"/>
</dbReference>
<evidence type="ECO:0000256" key="7">
    <source>
        <dbReference type="ARBA" id="ARBA00064598"/>
    </source>
</evidence>
<feature type="coiled-coil region" evidence="11">
    <location>
        <begin position="876"/>
        <end position="1021"/>
    </location>
</feature>
<dbReference type="GeneID" id="129326006"/>
<dbReference type="KEGG" id="emc:129326006"/>
<feature type="domain" description="Centromere protein J C-terminal" evidence="13">
    <location>
        <begin position="1291"/>
        <end position="1320"/>
    </location>
</feature>
<evidence type="ECO:0000256" key="1">
    <source>
        <dbReference type="ARBA" id="ARBA00004114"/>
    </source>
</evidence>
<feature type="compositionally biased region" description="Basic and acidic residues" evidence="12">
    <location>
        <begin position="710"/>
        <end position="719"/>
    </location>
</feature>
<feature type="compositionally biased region" description="Polar residues" evidence="12">
    <location>
        <begin position="264"/>
        <end position="300"/>
    </location>
</feature>
<dbReference type="InterPro" id="IPR026581">
    <property type="entry name" value="TCP10L/CENPJ"/>
</dbReference>
<proteinExistence type="inferred from homology"/>
<dbReference type="PANTHER" id="PTHR10331">
    <property type="entry name" value="T COMPLEX PROTEIN 10"/>
    <property type="match status" value="1"/>
</dbReference>
<dbReference type="InterPro" id="IPR009852">
    <property type="entry name" value="CENPJ_C_dom"/>
</dbReference>
<dbReference type="Pfam" id="PF25779">
    <property type="entry name" value="Tubulin-bind_CPAP"/>
    <property type="match status" value="1"/>
</dbReference>
<keyword evidence="15" id="KW-1185">Reference proteome</keyword>
<dbReference type="Pfam" id="PF07202">
    <property type="entry name" value="Tcp10_C"/>
    <property type="match status" value="4"/>
</dbReference>
<comment type="subunit">
    <text evidence="7">Forms homodimers. Associates with microtubules plus ends; binds to beta-tubulin subunits exposed on microtubule outer surface at its distal tip; also associates with microtubule lattice. Associated with the gamma-tubulin complex. Interacts with the head domain of EPB41. Interacts with LYST. Interacts with CEP152 (via C-terminus). Interacts with STIL. Forms a complex with STIL and SASS6.</text>
</comment>
<gene>
    <name evidence="16" type="primary">CENPJ</name>
</gene>
<feature type="region of interest" description="Disordered" evidence="12">
    <location>
        <begin position="589"/>
        <end position="609"/>
    </location>
</feature>
<keyword evidence="3" id="KW-0963">Cytoplasm</keyword>
<comment type="subcellular location">
    <subcellularLocation>
        <location evidence="1">Cytoplasm</location>
        <location evidence="1">Cytoskeleton</location>
        <location evidence="1">Microtubule organizing center</location>
        <location evidence="1">Centrosome</location>
        <location evidence="1">Centriole</location>
    </subcellularLocation>
</comment>
<dbReference type="CTD" id="55835"/>
<dbReference type="PANTHER" id="PTHR10331:SF23">
    <property type="entry name" value="CENTROMERE PROTEIN J"/>
    <property type="match status" value="1"/>
</dbReference>
<feature type="coiled-coil region" evidence="11">
    <location>
        <begin position="143"/>
        <end position="174"/>
    </location>
</feature>
<accession>A0AA97KT64</accession>
<dbReference type="GO" id="GO:0060271">
    <property type="term" value="P:cilium assembly"/>
    <property type="evidence" value="ECO:0007669"/>
    <property type="project" value="TreeGrafter"/>
</dbReference>
<sequence length="1339" mass="150229">MVTSADLSWEENLAAHWMSSASRAGVILNPPFLSLKTTRAINVENDSSFAVNSLHSSSSASLTTDSLHGEEVLESCEEKLDGAKMLFPLSLTKKESMLMVKEGSAQREALQHNFEYSRLDDMQDGCCNEPLTQKLEQLKGFQQLKQEELKRQQMEQIQRLMEEQQKLLSMVSEQQAHTGVAVTENDMSQQYSQSARLSPTPYFPPCRVGNGVPRDLGSCVSPAGQTDSLQMLNDQIPKGISSADPSYENWPLETQNKLEVLDHTSISGGSSRSPEPNLAGSTDGSNNSKSPGNRETSRNLTGRKCLETLNAEERPIPTSIQERKLTFEELLEEQIRLEEQRLSQKGNRKDVGRSACQQAVPKQPFLKRGEGLTRFTGTKSKVAKQKENKTALHPKTSEVSNMVKADKPQLHRKIAPLNKETVSDNSVLKKGNQRVKSKKASAILAQKTTINRNCVGKAIPLSTRQNPTEKKLGPLKDSLGTEKNKEDIMELVKLNEAGSKLSGETPKSPTKSSRSFSHPKHHTDCSEKDSELSFELSFQKKLENWDTENEKEKIELDEFLFLEQAADEISFTSNSSLILKILDQGQQISTGHRMSSTPIKSGPPQQRPDVLGVAEVNKREELASQQGSKERDRGPAAEAQATVTLKDHLNKIDTKILWAFPSTQFQEDDSDGSSEATSDSEEEFETTIKPAREEAKALALNSRGDSPEFSECKGQDKGTSRGANLDLREKDLTNNLSSEIIADEALESQSVCSANRNKIEFDDERSWSDFEEHGRLCAQTPSSEVAIEASPSTDHSAWSEAFFLDKAIKRKIATVKKGEVLAKQSITNSEVTAPPTTDLMLKLFPSLRLKQKGDAYEKPDSKPNMGQGEPTDTARSQLLREKLVELETEIERFRMENASLAKLREEQENSLKNLRKEVANFEQQKAKELTEIEEMKKEETRKLQKERKVFEKYALAARAIPDKKEREEIQALKQQVATLQEDLKRRETKWSTTHMRLRDQIEALTGENRQLREEIKIMERFRLEAWKRESANNRKVDSCGVYSKTTETAHIPTVLQKTQTTSSVPQVEKSSKTNGKNDLPPEGRHSARSRLAAVPNESCLDNPTFTHEDSSKTFMVTSKNFPGNTAVEPSTTATPVYVDSEEEIEREAGHPDGKVEKILKDGSHLIFFPNGTRKEVSCDGKTTTVTFFNGDIKQVLEDQRVIYYYAEAKTTHTTYPTGLEVLHFSNGQIEKYFPDGRKEIVFPDQTIKNIFPDGQEENIFPDGTIIRFQQDGSKTIEFNNGQEELHTAHFKRRKYPDGTTKTVYANGCQETKYASGRVRVKDKDGKVIMDTLPQMTLAC</sequence>
<evidence type="ECO:0000313" key="16">
    <source>
        <dbReference type="RefSeq" id="XP_054830044.1"/>
    </source>
</evidence>
<feature type="region of interest" description="Disordered" evidence="12">
    <location>
        <begin position="700"/>
        <end position="726"/>
    </location>
</feature>
<evidence type="ECO:0000256" key="12">
    <source>
        <dbReference type="SAM" id="MobiDB-lite"/>
    </source>
</evidence>
<evidence type="ECO:0000256" key="2">
    <source>
        <dbReference type="ARBA" id="ARBA00005627"/>
    </source>
</evidence>